<evidence type="ECO:0000256" key="5">
    <source>
        <dbReference type="ARBA" id="ARBA00022975"/>
    </source>
</evidence>
<proteinExistence type="predicted"/>
<dbReference type="GO" id="GO:0004152">
    <property type="term" value="F:dihydroorotate dehydrogenase activity"/>
    <property type="evidence" value="ECO:0007669"/>
    <property type="project" value="InterPro"/>
</dbReference>
<gene>
    <name evidence="9" type="ORF">SERLADRAFT_374190</name>
</gene>
<accession>F8PB18</accession>
<evidence type="ECO:0000259" key="8">
    <source>
        <dbReference type="Pfam" id="PF01180"/>
    </source>
</evidence>
<dbReference type="Gene3D" id="3.20.20.70">
    <property type="entry name" value="Aldolase class I"/>
    <property type="match status" value="1"/>
</dbReference>
<evidence type="ECO:0000256" key="2">
    <source>
        <dbReference type="ARBA" id="ARBA00004725"/>
    </source>
</evidence>
<evidence type="ECO:0000256" key="4">
    <source>
        <dbReference type="ARBA" id="ARBA00022643"/>
    </source>
</evidence>
<name>F8PB18_SERL9</name>
<dbReference type="GO" id="GO:0044205">
    <property type="term" value="P:'de novo' UMP biosynthetic process"/>
    <property type="evidence" value="ECO:0007669"/>
    <property type="project" value="UniProtKB-UniPathway"/>
</dbReference>
<dbReference type="Gene3D" id="2.30.26.10">
    <property type="entry name" value="Dihydroorotate Dehydrogenase A, chain A, domain 2"/>
    <property type="match status" value="1"/>
</dbReference>
<comment type="pathway">
    <text evidence="2">Pyrimidine metabolism; UMP biosynthesis via de novo pathway.</text>
</comment>
<dbReference type="GO" id="GO:0006207">
    <property type="term" value="P:'de novo' pyrimidine nucleobase biosynthetic process"/>
    <property type="evidence" value="ECO:0007669"/>
    <property type="project" value="TreeGrafter"/>
</dbReference>
<keyword evidence="4" id="KW-0288">FMN</keyword>
<dbReference type="GO" id="GO:0005737">
    <property type="term" value="C:cytoplasm"/>
    <property type="evidence" value="ECO:0007669"/>
    <property type="project" value="InterPro"/>
</dbReference>
<dbReference type="PANTHER" id="PTHR48109:SF1">
    <property type="entry name" value="DIHYDROOROTATE DEHYDROGENASE (FUMARATE)"/>
    <property type="match status" value="1"/>
</dbReference>
<dbReference type="InterPro" id="IPR013785">
    <property type="entry name" value="Aldolase_TIM"/>
</dbReference>
<evidence type="ECO:0000256" key="6">
    <source>
        <dbReference type="ARBA" id="ARBA00023002"/>
    </source>
</evidence>
<dbReference type="EMBL" id="GL945443">
    <property type="protein sequence ID" value="EGO19458.1"/>
    <property type="molecule type" value="Genomic_DNA"/>
</dbReference>
<organism>
    <name type="scientific">Serpula lacrymans var. lacrymans (strain S7.9)</name>
    <name type="common">Dry rot fungus</name>
    <dbReference type="NCBI Taxonomy" id="578457"/>
    <lineage>
        <taxon>Eukaryota</taxon>
        <taxon>Fungi</taxon>
        <taxon>Dikarya</taxon>
        <taxon>Basidiomycota</taxon>
        <taxon>Agaricomycotina</taxon>
        <taxon>Agaricomycetes</taxon>
        <taxon>Agaricomycetidae</taxon>
        <taxon>Boletales</taxon>
        <taxon>Coniophorineae</taxon>
        <taxon>Serpulaceae</taxon>
        <taxon>Serpula</taxon>
    </lineage>
</organism>
<reference evidence="9" key="1">
    <citation type="submission" date="2011-04" db="EMBL/GenBank/DDBJ databases">
        <title>Evolution of plant cell wall degrading machinery underlies the functional diversity of forest fungi.</title>
        <authorList>
            <consortium name="US DOE Joint Genome Institute (JGI-PGF)"/>
            <person name="Eastwood D.C."/>
            <person name="Floudas D."/>
            <person name="Binder M."/>
            <person name="Majcherczyk A."/>
            <person name="Schneider P."/>
            <person name="Aerts A."/>
            <person name="Asiegbu F.O."/>
            <person name="Baker S.E."/>
            <person name="Barry K."/>
            <person name="Bendiksby M."/>
            <person name="Blumentritt M."/>
            <person name="Coutinho P.M."/>
            <person name="Cullen D."/>
            <person name="Cullen D."/>
            <person name="Gathman A."/>
            <person name="Goodell B."/>
            <person name="Henrissat B."/>
            <person name="Ihrmark K."/>
            <person name="Kauserud H."/>
            <person name="Kohler A."/>
            <person name="LaButti K."/>
            <person name="Lapidus A."/>
            <person name="Lavin J.L."/>
            <person name="Lee Y.-H."/>
            <person name="Lindquist E."/>
            <person name="Lilly W."/>
            <person name="Lucas S."/>
            <person name="Morin E."/>
            <person name="Murat C."/>
            <person name="Oguiza J.A."/>
            <person name="Park J."/>
            <person name="Pisabarro A.G."/>
            <person name="Riley R."/>
            <person name="Rosling A."/>
            <person name="Salamov A."/>
            <person name="Schmidt O."/>
            <person name="Schmutz J."/>
            <person name="Skrede I."/>
            <person name="Stenlid J."/>
            <person name="Wiebenga A."/>
            <person name="Xie X."/>
            <person name="Kues U."/>
            <person name="Hibbett D.S."/>
            <person name="Hoffmeister D."/>
            <person name="Hogberg N."/>
            <person name="Martin F."/>
            <person name="Grigoriev I.V."/>
            <person name="Watkinson S.C."/>
        </authorList>
    </citation>
    <scope>NUCLEOTIDE SEQUENCE</scope>
    <source>
        <strain evidence="9">S7.9</strain>
    </source>
</reference>
<dbReference type="AlphaFoldDB" id="F8PB18"/>
<dbReference type="SUPFAM" id="SSF51395">
    <property type="entry name" value="FMN-linked oxidoreductases"/>
    <property type="match status" value="1"/>
</dbReference>
<dbReference type="GeneID" id="18810506"/>
<dbReference type="RefSeq" id="XP_007323591.1">
    <property type="nucleotide sequence ID" value="XM_007323529.1"/>
</dbReference>
<keyword evidence="5" id="KW-0665">Pyrimidine biosynthesis</keyword>
<dbReference type="HOGENOM" id="CLU_036010_0_0_1"/>
<evidence type="ECO:0000313" key="9">
    <source>
        <dbReference type="EMBL" id="EGO19458.1"/>
    </source>
</evidence>
<evidence type="ECO:0000256" key="3">
    <source>
        <dbReference type="ARBA" id="ARBA00022630"/>
    </source>
</evidence>
<dbReference type="InterPro" id="IPR005720">
    <property type="entry name" value="Dihydroorotate_DH_cat"/>
</dbReference>
<dbReference type="OrthoDB" id="14784at2759"/>
<protein>
    <recommendedName>
        <fullName evidence="7">Dihydroorotate oxidase</fullName>
    </recommendedName>
</protein>
<dbReference type="InterPro" id="IPR012135">
    <property type="entry name" value="Dihydroorotate_DH_1_2"/>
</dbReference>
<keyword evidence="3" id="KW-0285">Flavoprotein</keyword>
<evidence type="ECO:0000256" key="7">
    <source>
        <dbReference type="ARBA" id="ARBA00031623"/>
    </source>
</evidence>
<dbReference type="KEGG" id="sla:SERLADRAFT_374190"/>
<dbReference type="UniPathway" id="UPA00070"/>
<dbReference type="PANTHER" id="PTHR48109">
    <property type="entry name" value="DIHYDROOROTATE DEHYDROGENASE (QUINONE), MITOCHONDRIAL-RELATED"/>
    <property type="match status" value="1"/>
</dbReference>
<keyword evidence="6" id="KW-0560">Oxidoreductase</keyword>
<dbReference type="PIRSF" id="PIRSF000164">
    <property type="entry name" value="DHO_oxidase"/>
    <property type="match status" value="1"/>
</dbReference>
<feature type="domain" description="Dihydroorotate dehydrogenase catalytic" evidence="8">
    <location>
        <begin position="5"/>
        <end position="324"/>
    </location>
</feature>
<dbReference type="InterPro" id="IPR023359">
    <property type="entry name" value="Dihydro_DH_chainA_dom2"/>
</dbReference>
<dbReference type="InterPro" id="IPR050074">
    <property type="entry name" value="DHO_dehydrogenase"/>
</dbReference>
<evidence type="ECO:0000256" key="1">
    <source>
        <dbReference type="ARBA" id="ARBA00001917"/>
    </source>
</evidence>
<comment type="cofactor">
    <cofactor evidence="1">
        <name>FMN</name>
        <dbReference type="ChEBI" id="CHEBI:58210"/>
    </cofactor>
</comment>
<dbReference type="Pfam" id="PF01180">
    <property type="entry name" value="DHO_dh"/>
    <property type="match status" value="1"/>
</dbReference>
<dbReference type="Proteomes" id="UP000008064">
    <property type="component" value="Unassembled WGS sequence"/>
</dbReference>
<sequence>MVQLRHLDVSPPLINSSCAWASDLDQLLGLFQSPYTGAVTTRTATLHGFAEDSSHTVAFLKDSLSSLNSYGYSPYPLATYLGWVESIISQDKSSHKPFIISITSYSPADFSSMLDAIQRLRTKSPLMRSRIGVELNTSCPNIKGSPPPSYQFSSLVPLLDVLARHFWEDQTLTIGLKLPPYVASSQFVEVVQGISGFTRTDEETGKAQNPFAFFTCTNTLGCSLAFAEQSREIVDYESQFAVPPGLGGLAGEAIHSLSLGNVFSFSRLLAESPDAAMRDIVIIGVGGVTSPEAAERMRRAGAKIVGCATLLGQQGVVAFEHLTEKS</sequence>